<comment type="caution">
    <text evidence="2">The sequence shown here is derived from an EMBL/GenBank/DDBJ whole genome shotgun (WGS) entry which is preliminary data.</text>
</comment>
<dbReference type="Pfam" id="PF00650">
    <property type="entry name" value="CRAL_TRIO"/>
    <property type="match status" value="1"/>
</dbReference>
<accession>A0AAD3HL15</accession>
<reference evidence="2 3" key="1">
    <citation type="journal article" date="2021" name="Sci. Rep.">
        <title>Genome sequencing of the multicellular alga Astrephomene provides insights into convergent evolution of germ-soma differentiation.</title>
        <authorList>
            <person name="Yamashita S."/>
            <person name="Yamamoto K."/>
            <person name="Matsuzaki R."/>
            <person name="Suzuki S."/>
            <person name="Yamaguchi H."/>
            <person name="Hirooka S."/>
            <person name="Minakuchi Y."/>
            <person name="Miyagishima S."/>
            <person name="Kawachi M."/>
            <person name="Toyoda A."/>
            <person name="Nozaki H."/>
        </authorList>
    </citation>
    <scope>NUCLEOTIDE SEQUENCE [LARGE SCALE GENOMIC DNA]</scope>
    <source>
        <strain evidence="2 3">NIES-4017</strain>
    </source>
</reference>
<dbReference type="PANTHER" id="PTHR47556:SF1">
    <property type="entry name" value="SEC14P-LIKE PHOSPHATIDYLINOSITOL TRANSFER FAMILY PROTEIN"/>
    <property type="match status" value="1"/>
</dbReference>
<dbReference type="InterPro" id="IPR001251">
    <property type="entry name" value="CRAL-TRIO_dom"/>
</dbReference>
<name>A0AAD3HL15_9CHLO</name>
<dbReference type="CDD" id="cd00170">
    <property type="entry name" value="SEC14"/>
    <property type="match status" value="1"/>
</dbReference>
<keyword evidence="3" id="KW-1185">Reference proteome</keyword>
<evidence type="ECO:0000313" key="3">
    <source>
        <dbReference type="Proteomes" id="UP001054857"/>
    </source>
</evidence>
<dbReference type="SUPFAM" id="SSF46938">
    <property type="entry name" value="CRAL/TRIO N-terminal domain"/>
    <property type="match status" value="1"/>
</dbReference>
<protein>
    <recommendedName>
        <fullName evidence="1">CRAL-TRIO domain-containing protein</fullName>
    </recommendedName>
</protein>
<sequence length="277" mass="32079">MNLRQLMHPGASLHRCTTRLRTRLPFSQDGRRRSFRVRVVEPKLATAFPDAPGLRPEPWTDAPSQRAALASLKQRFSDDLLPPDEATLKWYLRDRYFDVNEAEQKLRGMLKWRRSFQPQATTPEQIAAEAASGKAYVHSQPDRFGRPAIVIRTRLHVTGQYPIVDSKRFAAYLIDTAISRIPPGGEQIVGIFDLRGFQFQQNADFAFAAFMIEAFFEYYPRRVGQVLLVEAPWVFFPAWEVIRPLMRKYASLVRFVSLQELREEFFTPGSLPEDFKR</sequence>
<dbReference type="SMART" id="SM00516">
    <property type="entry name" value="SEC14"/>
    <property type="match status" value="1"/>
</dbReference>
<dbReference type="PANTHER" id="PTHR47556">
    <property type="entry name" value="SEC14P-LIKE PHOSPHATIDYLINOSITOL TRANSFER FAMILY PROTEIN"/>
    <property type="match status" value="1"/>
</dbReference>
<dbReference type="EMBL" id="BMAR01000008">
    <property type="protein sequence ID" value="GFR44643.1"/>
    <property type="molecule type" value="Genomic_DNA"/>
</dbReference>
<dbReference type="Proteomes" id="UP001054857">
    <property type="component" value="Unassembled WGS sequence"/>
</dbReference>
<gene>
    <name evidence="2" type="ORF">Agub_g5932</name>
</gene>
<dbReference type="PROSITE" id="PS50191">
    <property type="entry name" value="CRAL_TRIO"/>
    <property type="match status" value="1"/>
</dbReference>
<dbReference type="Gene3D" id="3.40.525.10">
    <property type="entry name" value="CRAL-TRIO lipid binding domain"/>
    <property type="match status" value="1"/>
</dbReference>
<proteinExistence type="predicted"/>
<evidence type="ECO:0000259" key="1">
    <source>
        <dbReference type="PROSITE" id="PS50191"/>
    </source>
</evidence>
<dbReference type="AlphaFoldDB" id="A0AAD3HL15"/>
<organism evidence="2 3">
    <name type="scientific">Astrephomene gubernaculifera</name>
    <dbReference type="NCBI Taxonomy" id="47775"/>
    <lineage>
        <taxon>Eukaryota</taxon>
        <taxon>Viridiplantae</taxon>
        <taxon>Chlorophyta</taxon>
        <taxon>core chlorophytes</taxon>
        <taxon>Chlorophyceae</taxon>
        <taxon>CS clade</taxon>
        <taxon>Chlamydomonadales</taxon>
        <taxon>Astrephomenaceae</taxon>
        <taxon>Astrephomene</taxon>
    </lineage>
</organism>
<feature type="domain" description="CRAL-TRIO" evidence="1">
    <location>
        <begin position="125"/>
        <end position="277"/>
    </location>
</feature>
<dbReference type="InterPro" id="IPR036273">
    <property type="entry name" value="CRAL/TRIO_N_dom_sf"/>
</dbReference>
<dbReference type="SUPFAM" id="SSF52087">
    <property type="entry name" value="CRAL/TRIO domain"/>
    <property type="match status" value="1"/>
</dbReference>
<dbReference type="InterPro" id="IPR036865">
    <property type="entry name" value="CRAL-TRIO_dom_sf"/>
</dbReference>
<evidence type="ECO:0000313" key="2">
    <source>
        <dbReference type="EMBL" id="GFR44643.1"/>
    </source>
</evidence>